<accession>A0A6H1ZFI3</accession>
<proteinExistence type="predicted"/>
<name>A0A6H1ZFI3_9ZZZZ</name>
<evidence type="ECO:0000313" key="2">
    <source>
        <dbReference type="EMBL" id="QJH94166.1"/>
    </source>
</evidence>
<gene>
    <name evidence="1" type="ORF">TM448A00373_0021</name>
    <name evidence="2" type="ORF">TM448B00195_0006</name>
</gene>
<protein>
    <submittedName>
        <fullName evidence="1">Uncharacterized protein</fullName>
    </submittedName>
</protein>
<reference evidence="1" key="1">
    <citation type="submission" date="2020-03" db="EMBL/GenBank/DDBJ databases">
        <title>The deep terrestrial virosphere.</title>
        <authorList>
            <person name="Holmfeldt K."/>
            <person name="Nilsson E."/>
            <person name="Simone D."/>
            <person name="Lopez-Fernandez M."/>
            <person name="Wu X."/>
            <person name="de Brujin I."/>
            <person name="Lundin D."/>
            <person name="Andersson A."/>
            <person name="Bertilsson S."/>
            <person name="Dopson M."/>
        </authorList>
    </citation>
    <scope>NUCLEOTIDE SEQUENCE</scope>
    <source>
        <strain evidence="1">TM448A00373</strain>
        <strain evidence="2">TM448B00195</strain>
    </source>
</reference>
<dbReference type="EMBL" id="MT144597">
    <property type="protein sequence ID" value="QJH94166.1"/>
    <property type="molecule type" value="Genomic_DNA"/>
</dbReference>
<dbReference type="EMBL" id="MT144007">
    <property type="protein sequence ID" value="QJA46314.1"/>
    <property type="molecule type" value="Genomic_DNA"/>
</dbReference>
<dbReference type="AlphaFoldDB" id="A0A6H1ZFI3"/>
<sequence length="72" mass="8570">MNYKIIIQKLTPREKIEDRFSKIGLEERFYEEVVFDAIVGAEEVIELMRCGYYLKEKVEKSAQKQARPKVED</sequence>
<organism evidence="1">
    <name type="scientific">viral metagenome</name>
    <dbReference type="NCBI Taxonomy" id="1070528"/>
    <lineage>
        <taxon>unclassified sequences</taxon>
        <taxon>metagenomes</taxon>
        <taxon>organismal metagenomes</taxon>
    </lineage>
</organism>
<evidence type="ECO:0000313" key="1">
    <source>
        <dbReference type="EMBL" id="QJA46314.1"/>
    </source>
</evidence>